<dbReference type="AlphaFoldDB" id="F0SHX5"/>
<evidence type="ECO:0000256" key="2">
    <source>
        <dbReference type="SAM" id="SignalP"/>
    </source>
</evidence>
<name>F0SHX5_RUBBR</name>
<evidence type="ECO:0008006" key="5">
    <source>
        <dbReference type="Google" id="ProtNLM"/>
    </source>
</evidence>
<dbReference type="Proteomes" id="UP000006860">
    <property type="component" value="Chromosome"/>
</dbReference>
<protein>
    <recommendedName>
        <fullName evidence="5">Secreted protein</fullName>
    </recommendedName>
</protein>
<dbReference type="HOGENOM" id="CLU_2938931_0_0_0"/>
<keyword evidence="4" id="KW-1185">Reference proteome</keyword>
<proteinExistence type="predicted"/>
<feature type="compositionally biased region" description="Acidic residues" evidence="1">
    <location>
        <begin position="34"/>
        <end position="60"/>
    </location>
</feature>
<dbReference type="KEGG" id="pbs:Plabr_3061"/>
<organism evidence="3 4">
    <name type="scientific">Rubinisphaera brasiliensis (strain ATCC 49424 / DSM 5305 / JCM 21570 / IAM 15109 / NBRC 103401 / IFAM 1448)</name>
    <name type="common">Planctomyces brasiliensis</name>
    <dbReference type="NCBI Taxonomy" id="756272"/>
    <lineage>
        <taxon>Bacteria</taxon>
        <taxon>Pseudomonadati</taxon>
        <taxon>Planctomycetota</taxon>
        <taxon>Planctomycetia</taxon>
        <taxon>Planctomycetales</taxon>
        <taxon>Planctomycetaceae</taxon>
        <taxon>Rubinisphaera</taxon>
    </lineage>
</organism>
<evidence type="ECO:0000256" key="1">
    <source>
        <dbReference type="SAM" id="MobiDB-lite"/>
    </source>
</evidence>
<dbReference type="EMBL" id="CP002546">
    <property type="protein sequence ID" value="ADY60658.1"/>
    <property type="molecule type" value="Genomic_DNA"/>
</dbReference>
<dbReference type="STRING" id="756272.Plabr_3061"/>
<reference evidence="4" key="1">
    <citation type="submission" date="2011-02" db="EMBL/GenBank/DDBJ databases">
        <title>The complete genome of Planctomyces brasiliensis DSM 5305.</title>
        <authorList>
            <person name="Lucas S."/>
            <person name="Copeland A."/>
            <person name="Lapidus A."/>
            <person name="Bruce D."/>
            <person name="Goodwin L."/>
            <person name="Pitluck S."/>
            <person name="Kyrpides N."/>
            <person name="Mavromatis K."/>
            <person name="Pagani I."/>
            <person name="Ivanova N."/>
            <person name="Ovchinnikova G."/>
            <person name="Lu M."/>
            <person name="Detter J.C."/>
            <person name="Han C."/>
            <person name="Land M."/>
            <person name="Hauser L."/>
            <person name="Markowitz V."/>
            <person name="Cheng J.-F."/>
            <person name="Hugenholtz P."/>
            <person name="Woyke T."/>
            <person name="Wu D."/>
            <person name="Tindall B."/>
            <person name="Pomrenke H.G."/>
            <person name="Brambilla E."/>
            <person name="Klenk H.-P."/>
            <person name="Eisen J.A."/>
        </authorList>
    </citation>
    <scope>NUCLEOTIDE SEQUENCE [LARGE SCALE GENOMIC DNA]</scope>
    <source>
        <strain evidence="4">ATCC 49424 / DSM 5305 / JCM 21570 / NBRC 103401 / IFAM 1448</strain>
    </source>
</reference>
<evidence type="ECO:0000313" key="3">
    <source>
        <dbReference type="EMBL" id="ADY60658.1"/>
    </source>
</evidence>
<feature type="region of interest" description="Disordered" evidence="1">
    <location>
        <begin position="28"/>
        <end position="60"/>
    </location>
</feature>
<accession>F0SHX5</accession>
<feature type="signal peptide" evidence="2">
    <location>
        <begin position="1"/>
        <end position="24"/>
    </location>
</feature>
<evidence type="ECO:0000313" key="4">
    <source>
        <dbReference type="Proteomes" id="UP000006860"/>
    </source>
</evidence>
<feature type="chain" id="PRO_5003258557" description="Secreted protein" evidence="2">
    <location>
        <begin position="25"/>
        <end position="60"/>
    </location>
</feature>
<keyword evidence="2" id="KW-0732">Signal</keyword>
<dbReference type="RefSeq" id="WP_013629379.1">
    <property type="nucleotide sequence ID" value="NC_015174.1"/>
</dbReference>
<gene>
    <name evidence="3" type="ordered locus">Plabr_3061</name>
</gene>
<sequence length="60" mass="6262">MSIPTWSKSLVMLLCLFAGTFTLTGCGGGPSDGDVADGEVTESEESTLSEEEAANEPTEY</sequence>